<feature type="compositionally biased region" description="Basic and acidic residues" evidence="1">
    <location>
        <begin position="457"/>
        <end position="473"/>
    </location>
</feature>
<protein>
    <submittedName>
        <fullName evidence="2">Uncharacterized protein</fullName>
    </submittedName>
</protein>
<sequence length="551" mass="58170">MAGDARRGASRRRSPNARSAISGPPERRSVTQGRARSRRRSGRFRRLRCARQNAHRRRAGGGSDPRVTTRPPVGAAPARRVRRAPRATPPAPTRRSPGRRPGGRRPTAESARAGGARDVSVPRRPVTAPSASARGHARDGGRRATTRTIARRGRARSARGDASDRARSRGGRRAAPRGGRAGASPPPSADALTGRHAAQRGGARARGAGGRSRRTARRPPAAAGRGGRTAARRTHDPVRGRRRRRLDSPRSRGRGGAAGRTSSAAACAIGPARPKPRPAGAVAPVDRDAGTSAEPRGDPARRTARPAGAVRRHAVGPIDGATSTSIPRPDRDPRPARRVRTRAGRPPTRDPHPVARGGVDATRARDARRGVDGQPQPRDRRTTRTIVQAMRVGGTPTRRARAATPTDVPRCSRDRRRRGRRGRRPEPGTDRRARRDRPGRASAVAARPAAVRAPGGRRGDASAPADRRARAAADRTQPSVLGGPRAGGPRGPARPGPPGVSPLCGVAGRADARIATALAVAGPDRAGGSRPEEPSQRRAPCLRSRLDAPHR</sequence>
<reference evidence="2 3" key="1">
    <citation type="submission" date="2024-09" db="EMBL/GenBank/DDBJ databases">
        <title>Rethinking Asexuality: The Enigmatic Case of Functional Sexual Genes in Lepraria (Stereocaulaceae).</title>
        <authorList>
            <person name="Doellman M."/>
            <person name="Sun Y."/>
            <person name="Barcenas-Pena A."/>
            <person name="Lumbsch H.T."/>
            <person name="Grewe F."/>
        </authorList>
    </citation>
    <scope>NUCLEOTIDE SEQUENCE [LARGE SCALE GENOMIC DNA]</scope>
    <source>
        <strain evidence="2 3">Grewe 0041</strain>
    </source>
</reference>
<evidence type="ECO:0000313" key="2">
    <source>
        <dbReference type="EMBL" id="KAL2045135.1"/>
    </source>
</evidence>
<feature type="compositionally biased region" description="Basic and acidic residues" evidence="1">
    <location>
        <begin position="158"/>
        <end position="167"/>
    </location>
</feature>
<accession>A0ABR4AJ06</accession>
<keyword evidence="3" id="KW-1185">Reference proteome</keyword>
<comment type="caution">
    <text evidence="2">The sequence shown here is derived from an EMBL/GenBank/DDBJ whole genome shotgun (WGS) entry which is preliminary data.</text>
</comment>
<evidence type="ECO:0000313" key="3">
    <source>
        <dbReference type="Proteomes" id="UP001590951"/>
    </source>
</evidence>
<gene>
    <name evidence="2" type="ORF">ABVK25_012204</name>
</gene>
<feature type="compositionally biased region" description="Basic and acidic residues" evidence="1">
    <location>
        <begin position="285"/>
        <end position="301"/>
    </location>
</feature>
<proteinExistence type="predicted"/>
<feature type="compositionally biased region" description="Basic residues" evidence="1">
    <location>
        <begin position="35"/>
        <end position="59"/>
    </location>
</feature>
<dbReference type="Proteomes" id="UP001590951">
    <property type="component" value="Unassembled WGS sequence"/>
</dbReference>
<organism evidence="2 3">
    <name type="scientific">Lepraria finkii</name>
    <dbReference type="NCBI Taxonomy" id="1340010"/>
    <lineage>
        <taxon>Eukaryota</taxon>
        <taxon>Fungi</taxon>
        <taxon>Dikarya</taxon>
        <taxon>Ascomycota</taxon>
        <taxon>Pezizomycotina</taxon>
        <taxon>Lecanoromycetes</taxon>
        <taxon>OSLEUM clade</taxon>
        <taxon>Lecanoromycetidae</taxon>
        <taxon>Lecanorales</taxon>
        <taxon>Lecanorineae</taxon>
        <taxon>Stereocaulaceae</taxon>
        <taxon>Lepraria</taxon>
    </lineage>
</organism>
<feature type="compositionally biased region" description="Low complexity" evidence="1">
    <location>
        <begin position="189"/>
        <end position="206"/>
    </location>
</feature>
<feature type="compositionally biased region" description="Low complexity" evidence="1">
    <location>
        <begin position="259"/>
        <end position="284"/>
    </location>
</feature>
<name>A0ABR4AJ06_9LECA</name>
<evidence type="ECO:0000256" key="1">
    <source>
        <dbReference type="SAM" id="MobiDB-lite"/>
    </source>
</evidence>
<feature type="compositionally biased region" description="Basic and acidic residues" evidence="1">
    <location>
        <begin position="424"/>
        <end position="439"/>
    </location>
</feature>
<feature type="region of interest" description="Disordered" evidence="1">
    <location>
        <begin position="1"/>
        <end position="505"/>
    </location>
</feature>
<feature type="compositionally biased region" description="Low complexity" evidence="1">
    <location>
        <begin position="68"/>
        <end position="78"/>
    </location>
</feature>
<feature type="region of interest" description="Disordered" evidence="1">
    <location>
        <begin position="519"/>
        <end position="551"/>
    </location>
</feature>
<feature type="compositionally biased region" description="Basic and acidic residues" evidence="1">
    <location>
        <begin position="362"/>
        <end position="382"/>
    </location>
</feature>
<feature type="compositionally biased region" description="Low complexity" evidence="1">
    <location>
        <begin position="440"/>
        <end position="454"/>
    </location>
</feature>
<dbReference type="EMBL" id="JBHFEH010000159">
    <property type="protein sequence ID" value="KAL2045135.1"/>
    <property type="molecule type" value="Genomic_DNA"/>
</dbReference>
<feature type="compositionally biased region" description="Basic residues" evidence="1">
    <location>
        <begin position="413"/>
        <end position="423"/>
    </location>
</feature>